<keyword evidence="2" id="KW-1185">Reference proteome</keyword>
<sequence length="81" mass="8717">MSYALDGKIDDARRLLGCSSNDRTWGRTERGETREIDALGGELIAFSLDGEIVSTPSLDIAVDPGRLSLFVGEGYDPEPTA</sequence>
<name>A0A285P5W7_NATPI</name>
<dbReference type="Proteomes" id="UP000219453">
    <property type="component" value="Unassembled WGS sequence"/>
</dbReference>
<dbReference type="EMBL" id="OBEJ01000005">
    <property type="protein sequence ID" value="SNZ17159.1"/>
    <property type="molecule type" value="Genomic_DNA"/>
</dbReference>
<reference evidence="1 2" key="1">
    <citation type="submission" date="2017-09" db="EMBL/GenBank/DDBJ databases">
        <authorList>
            <person name="Ehlers B."/>
            <person name="Leendertz F.H."/>
        </authorList>
    </citation>
    <scope>NUCLEOTIDE SEQUENCE [LARGE SCALE GENOMIC DNA]</scope>
    <source>
        <strain evidence="1 2">DSM 27208</strain>
    </source>
</reference>
<dbReference type="RefSeq" id="WP_097009802.1">
    <property type="nucleotide sequence ID" value="NZ_OBEJ01000005.1"/>
</dbReference>
<accession>A0A285P5W7</accession>
<proteinExistence type="predicted"/>
<evidence type="ECO:0000313" key="1">
    <source>
        <dbReference type="EMBL" id="SNZ17159.1"/>
    </source>
</evidence>
<dbReference type="OrthoDB" id="57577at2157"/>
<evidence type="ECO:0000313" key="2">
    <source>
        <dbReference type="Proteomes" id="UP000219453"/>
    </source>
</evidence>
<dbReference type="AlphaFoldDB" id="A0A285P5W7"/>
<organism evidence="1 2">
    <name type="scientific">Natronoarchaeum philippinense</name>
    <dbReference type="NCBI Taxonomy" id="558529"/>
    <lineage>
        <taxon>Archaea</taxon>
        <taxon>Methanobacteriati</taxon>
        <taxon>Methanobacteriota</taxon>
        <taxon>Stenosarchaea group</taxon>
        <taxon>Halobacteria</taxon>
        <taxon>Halobacteriales</taxon>
        <taxon>Natronoarchaeaceae</taxon>
    </lineage>
</organism>
<gene>
    <name evidence="1" type="ORF">SAMN06269185_2902</name>
</gene>
<protein>
    <submittedName>
        <fullName evidence="1">Uncharacterized protein</fullName>
    </submittedName>
</protein>